<dbReference type="GO" id="GO:0006412">
    <property type="term" value="P:translation"/>
    <property type="evidence" value="ECO:0007669"/>
    <property type="project" value="UniProtKB-UniRule"/>
</dbReference>
<evidence type="ECO:0000313" key="10">
    <source>
        <dbReference type="Proteomes" id="UP000526033"/>
    </source>
</evidence>
<evidence type="ECO:0000256" key="4">
    <source>
        <dbReference type="ARBA" id="ARBA00022840"/>
    </source>
</evidence>
<dbReference type="GO" id="GO:0016740">
    <property type="term" value="F:transferase activity"/>
    <property type="evidence" value="ECO:0007669"/>
    <property type="project" value="UniProtKB-KW"/>
</dbReference>
<comment type="caution">
    <text evidence="9">The sequence shown here is derived from an EMBL/GenBank/DDBJ whole genome shotgun (WGS) entry which is preliminary data.</text>
</comment>
<keyword evidence="2 7" id="KW-0436">Ligase</keyword>
<feature type="active site" description="Acyl-ester intermediate" evidence="7">
    <location>
        <position position="181"/>
    </location>
</feature>
<evidence type="ECO:0000256" key="3">
    <source>
        <dbReference type="ARBA" id="ARBA00022741"/>
    </source>
</evidence>
<keyword evidence="3 7" id="KW-0547">Nucleotide-binding</keyword>
<dbReference type="Proteomes" id="UP000526033">
    <property type="component" value="Unassembled WGS sequence"/>
</dbReference>
<dbReference type="PANTHER" id="PTHR11895:SF151">
    <property type="entry name" value="GLUTAMYL-TRNA(GLN) AMIDOTRANSFERASE SUBUNIT A"/>
    <property type="match status" value="1"/>
</dbReference>
<gene>
    <name evidence="7 9" type="primary">gatA</name>
    <name evidence="9" type="ORF">GYA27_01510</name>
</gene>
<sequence>MINTLTILEAIEGLKTKKFSSVDLVNSCYTQIDKYDSKIKAFVTLTKESALESAKKADQILAEKGADAFSEFPLLGIPYACKDNYNTEGVQTTASSNVLKGYIPPYESTVTKRLKDAGAILLGKTNMDAFAHGSSTETSDFFKTTNPWNYKKVPGGSSGGSAAAVAADMCIFATGSETAGSIRGPAAWCGITGIKPTYGRVSRYGLIAMASSTDSPGPLVKNALDAGYILNIIAGKDPFDATSSPLPTDDYYKLMQQGDLKGVRIGKPRSYFEIELESGVRERTEEAIETFKELGAQIVDMDLLSPKYSIAVYTILQRSEVSSNLARLDGIRYGNDRTNFGFEAKKRMMLGAYALSAGYYDQYYAKAQKVRTEIVNDFKKAFNDVDLIVGPTMPCVAMDLGESDKSPMFGELMDVLAEPSSIAGINGISIPCGLSGGMPVGLQIMANMFEETKILRAANRFQQVTNYHKVKAELK</sequence>
<comment type="subunit">
    <text evidence="7">Heterotrimer of A, B and C subunits.</text>
</comment>
<dbReference type="GO" id="GO:0005524">
    <property type="term" value="F:ATP binding"/>
    <property type="evidence" value="ECO:0007669"/>
    <property type="project" value="UniProtKB-KW"/>
</dbReference>
<reference evidence="9 10" key="1">
    <citation type="journal article" date="2020" name="Biotechnol. Biofuels">
        <title>New insights from the biogas microbiome by comprehensive genome-resolved metagenomics of nearly 1600 species originating from multiple anaerobic digesters.</title>
        <authorList>
            <person name="Campanaro S."/>
            <person name="Treu L."/>
            <person name="Rodriguez-R L.M."/>
            <person name="Kovalovszki A."/>
            <person name="Ziels R.M."/>
            <person name="Maus I."/>
            <person name="Zhu X."/>
            <person name="Kougias P.G."/>
            <person name="Basile A."/>
            <person name="Luo G."/>
            <person name="Schluter A."/>
            <person name="Konstantinidis K.T."/>
            <person name="Angelidaki I."/>
        </authorList>
    </citation>
    <scope>NUCLEOTIDE SEQUENCE [LARGE SCALE GENOMIC DNA]</scope>
    <source>
        <strain evidence="9">AS27yjCOA_165</strain>
    </source>
</reference>
<dbReference type="PANTHER" id="PTHR11895">
    <property type="entry name" value="TRANSAMIDASE"/>
    <property type="match status" value="1"/>
</dbReference>
<feature type="domain" description="Amidase" evidence="8">
    <location>
        <begin position="23"/>
        <end position="455"/>
    </location>
</feature>
<dbReference type="InterPro" id="IPR000120">
    <property type="entry name" value="Amidase"/>
</dbReference>
<evidence type="ECO:0000256" key="5">
    <source>
        <dbReference type="ARBA" id="ARBA00022917"/>
    </source>
</evidence>
<evidence type="ECO:0000256" key="6">
    <source>
        <dbReference type="ARBA" id="ARBA00047407"/>
    </source>
</evidence>
<dbReference type="InterPro" id="IPR023631">
    <property type="entry name" value="Amidase_dom"/>
</dbReference>
<comment type="similarity">
    <text evidence="1 7">Belongs to the amidase family. GatA subfamily.</text>
</comment>
<dbReference type="Pfam" id="PF01425">
    <property type="entry name" value="Amidase"/>
    <property type="match status" value="1"/>
</dbReference>
<keyword evidence="5 7" id="KW-0648">Protein biosynthesis</keyword>
<dbReference type="InterPro" id="IPR020556">
    <property type="entry name" value="Amidase_CS"/>
</dbReference>
<dbReference type="Gene3D" id="3.90.1300.10">
    <property type="entry name" value="Amidase signature (AS) domain"/>
    <property type="match status" value="1"/>
</dbReference>
<comment type="catalytic activity">
    <reaction evidence="6 7">
        <text>L-glutamyl-tRNA(Gln) + L-glutamine + ATP + H2O = L-glutaminyl-tRNA(Gln) + L-glutamate + ADP + phosphate + H(+)</text>
        <dbReference type="Rhea" id="RHEA:17521"/>
        <dbReference type="Rhea" id="RHEA-COMP:9681"/>
        <dbReference type="Rhea" id="RHEA-COMP:9684"/>
        <dbReference type="ChEBI" id="CHEBI:15377"/>
        <dbReference type="ChEBI" id="CHEBI:15378"/>
        <dbReference type="ChEBI" id="CHEBI:29985"/>
        <dbReference type="ChEBI" id="CHEBI:30616"/>
        <dbReference type="ChEBI" id="CHEBI:43474"/>
        <dbReference type="ChEBI" id="CHEBI:58359"/>
        <dbReference type="ChEBI" id="CHEBI:78520"/>
        <dbReference type="ChEBI" id="CHEBI:78521"/>
        <dbReference type="ChEBI" id="CHEBI:456216"/>
        <dbReference type="EC" id="6.3.5.7"/>
    </reaction>
</comment>
<organism evidence="9 10">
    <name type="scientific">candidate division WWE3 bacterium</name>
    <dbReference type="NCBI Taxonomy" id="2053526"/>
    <lineage>
        <taxon>Bacteria</taxon>
        <taxon>Katanobacteria</taxon>
    </lineage>
</organism>
<feature type="active site" description="Charge relay system" evidence="7">
    <location>
        <position position="157"/>
    </location>
</feature>
<evidence type="ECO:0000256" key="1">
    <source>
        <dbReference type="ARBA" id="ARBA00008069"/>
    </source>
</evidence>
<comment type="function">
    <text evidence="7">Allows the formation of correctly charged Gln-tRNA(Gln) through the transamidation of misacylated Glu-tRNA(Gln) in organisms which lack glutaminyl-tRNA synthetase. The reaction takes place in the presence of glutamine and ATP through an activated gamma-phospho-Glu-tRNA(Gln).</text>
</comment>
<name>A0A7X9DKI4_UNCKA</name>
<dbReference type="InterPro" id="IPR036928">
    <property type="entry name" value="AS_sf"/>
</dbReference>
<dbReference type="EMBL" id="JAAZNL010000016">
    <property type="protein sequence ID" value="NMB69865.1"/>
    <property type="molecule type" value="Genomic_DNA"/>
</dbReference>
<dbReference type="AlphaFoldDB" id="A0A7X9DKI4"/>
<dbReference type="PROSITE" id="PS00571">
    <property type="entry name" value="AMIDASES"/>
    <property type="match status" value="1"/>
</dbReference>
<accession>A0A7X9DKI4</accession>
<dbReference type="HAMAP" id="MF_00120">
    <property type="entry name" value="GatA"/>
    <property type="match status" value="1"/>
</dbReference>
<evidence type="ECO:0000313" key="9">
    <source>
        <dbReference type="EMBL" id="NMB69865.1"/>
    </source>
</evidence>
<dbReference type="SUPFAM" id="SSF75304">
    <property type="entry name" value="Amidase signature (AS) enzymes"/>
    <property type="match status" value="1"/>
</dbReference>
<evidence type="ECO:0000256" key="2">
    <source>
        <dbReference type="ARBA" id="ARBA00022598"/>
    </source>
</evidence>
<dbReference type="GO" id="GO:0030956">
    <property type="term" value="C:glutamyl-tRNA(Gln) amidotransferase complex"/>
    <property type="evidence" value="ECO:0007669"/>
    <property type="project" value="InterPro"/>
</dbReference>
<dbReference type="NCBIfam" id="TIGR00132">
    <property type="entry name" value="gatA"/>
    <property type="match status" value="1"/>
</dbReference>
<dbReference type="InterPro" id="IPR004412">
    <property type="entry name" value="GatA"/>
</dbReference>
<feature type="active site" description="Charge relay system" evidence="7">
    <location>
        <position position="82"/>
    </location>
</feature>
<evidence type="ECO:0000259" key="8">
    <source>
        <dbReference type="Pfam" id="PF01425"/>
    </source>
</evidence>
<proteinExistence type="inferred from homology"/>
<dbReference type="EC" id="6.3.5.7" evidence="7"/>
<protein>
    <recommendedName>
        <fullName evidence="7">Glutamyl-tRNA(Gln) amidotransferase subunit A</fullName>
        <shortName evidence="7">Glu-ADT subunit A</shortName>
        <ecNumber evidence="7">6.3.5.7</ecNumber>
    </recommendedName>
</protein>
<evidence type="ECO:0000256" key="7">
    <source>
        <dbReference type="HAMAP-Rule" id="MF_00120"/>
    </source>
</evidence>
<dbReference type="GO" id="GO:0050567">
    <property type="term" value="F:glutaminyl-tRNA synthase (glutamine-hydrolyzing) activity"/>
    <property type="evidence" value="ECO:0007669"/>
    <property type="project" value="UniProtKB-UniRule"/>
</dbReference>
<keyword evidence="4 7" id="KW-0067">ATP-binding</keyword>
<keyword evidence="9" id="KW-0808">Transferase</keyword>